<gene>
    <name evidence="1" type="ORF">METZ01_LOCUS150224</name>
</gene>
<protein>
    <submittedName>
        <fullName evidence="1">Uncharacterized protein</fullName>
    </submittedName>
</protein>
<dbReference type="AlphaFoldDB" id="A0A382A799"/>
<name>A0A382A799_9ZZZZ</name>
<organism evidence="1">
    <name type="scientific">marine metagenome</name>
    <dbReference type="NCBI Taxonomy" id="408172"/>
    <lineage>
        <taxon>unclassified sequences</taxon>
        <taxon>metagenomes</taxon>
        <taxon>ecological metagenomes</taxon>
    </lineage>
</organism>
<dbReference type="EMBL" id="UINC01024197">
    <property type="protein sequence ID" value="SVA97370.1"/>
    <property type="molecule type" value="Genomic_DNA"/>
</dbReference>
<evidence type="ECO:0000313" key="1">
    <source>
        <dbReference type="EMBL" id="SVA97370.1"/>
    </source>
</evidence>
<proteinExistence type="predicted"/>
<reference evidence="1" key="1">
    <citation type="submission" date="2018-05" db="EMBL/GenBank/DDBJ databases">
        <authorList>
            <person name="Lanie J.A."/>
            <person name="Ng W.-L."/>
            <person name="Kazmierczak K.M."/>
            <person name="Andrzejewski T.M."/>
            <person name="Davidsen T.M."/>
            <person name="Wayne K.J."/>
            <person name="Tettelin H."/>
            <person name="Glass J.I."/>
            <person name="Rusch D."/>
            <person name="Podicherti R."/>
            <person name="Tsui H.-C.T."/>
            <person name="Winkler M.E."/>
        </authorList>
    </citation>
    <scope>NUCLEOTIDE SEQUENCE</scope>
</reference>
<sequence length="86" mass="9799">MLGVSIQYTADCLVGFHIVAENLDLVFFVRSAIFSGSGPAKSRSYRNTYCYPHWVLSHRKNRRTYSDTNTDPIPSICHLNFLSRVS</sequence>
<accession>A0A382A799</accession>